<gene>
    <name evidence="1" type="primary">Necator_chrII.g6589</name>
    <name evidence="1" type="ORF">RB195_018796</name>
</gene>
<reference evidence="1 2" key="1">
    <citation type="submission" date="2023-08" db="EMBL/GenBank/DDBJ databases">
        <title>A Necator americanus chromosomal reference genome.</title>
        <authorList>
            <person name="Ilik V."/>
            <person name="Petrzelkova K.J."/>
            <person name="Pardy F."/>
            <person name="Fuh T."/>
            <person name="Niatou-Singa F.S."/>
            <person name="Gouil Q."/>
            <person name="Baker L."/>
            <person name="Ritchie M.E."/>
            <person name="Jex A.R."/>
            <person name="Gazzola D."/>
            <person name="Li H."/>
            <person name="Toshio Fujiwara R."/>
            <person name="Zhan B."/>
            <person name="Aroian R.V."/>
            <person name="Pafco B."/>
            <person name="Schwarz E.M."/>
        </authorList>
    </citation>
    <scope>NUCLEOTIDE SEQUENCE [LARGE SCALE GENOMIC DNA]</scope>
    <source>
        <strain evidence="1 2">Aroian</strain>
        <tissue evidence="1">Whole animal</tissue>
    </source>
</reference>
<accession>A0ABR1CBA7</accession>
<keyword evidence="2" id="KW-1185">Reference proteome</keyword>
<evidence type="ECO:0008006" key="3">
    <source>
        <dbReference type="Google" id="ProtNLM"/>
    </source>
</evidence>
<evidence type="ECO:0000313" key="1">
    <source>
        <dbReference type="EMBL" id="KAK6735771.1"/>
    </source>
</evidence>
<dbReference type="EMBL" id="JAVFWL010000002">
    <property type="protein sequence ID" value="KAK6735771.1"/>
    <property type="molecule type" value="Genomic_DNA"/>
</dbReference>
<dbReference type="Proteomes" id="UP001303046">
    <property type="component" value="Unassembled WGS sequence"/>
</dbReference>
<name>A0ABR1CBA7_NECAM</name>
<sequence>MSPKPKPVQFAHVLVTDHNHDFLGGFFRTRYTECLEIQECVLQQGHWRVVLIRLCWCVDKGSFILNGVSHANAVQFTTKQNQHFSAEHI</sequence>
<evidence type="ECO:0000313" key="2">
    <source>
        <dbReference type="Proteomes" id="UP001303046"/>
    </source>
</evidence>
<protein>
    <recommendedName>
        <fullName evidence="3">TLDc domain-containing protein</fullName>
    </recommendedName>
</protein>
<proteinExistence type="predicted"/>
<comment type="caution">
    <text evidence="1">The sequence shown here is derived from an EMBL/GenBank/DDBJ whole genome shotgun (WGS) entry which is preliminary data.</text>
</comment>
<organism evidence="1 2">
    <name type="scientific">Necator americanus</name>
    <name type="common">Human hookworm</name>
    <dbReference type="NCBI Taxonomy" id="51031"/>
    <lineage>
        <taxon>Eukaryota</taxon>
        <taxon>Metazoa</taxon>
        <taxon>Ecdysozoa</taxon>
        <taxon>Nematoda</taxon>
        <taxon>Chromadorea</taxon>
        <taxon>Rhabditida</taxon>
        <taxon>Rhabditina</taxon>
        <taxon>Rhabditomorpha</taxon>
        <taxon>Strongyloidea</taxon>
        <taxon>Ancylostomatidae</taxon>
        <taxon>Bunostominae</taxon>
        <taxon>Necator</taxon>
    </lineage>
</organism>